<sequence>METSSRATHSTDKEAVEPLFLRKDPTTIKTIEEFSQGFCSLVDFVKEGSPLNDAATRQACALLKSLTPQYASFITEDHILKDLVPTSNGSCAGNACEATQLIVFDSYREFLPALFRLIRTPINQPTTEKINGELCPDLPYRVFLI</sequence>
<dbReference type="Proteomes" id="UP001281761">
    <property type="component" value="Unassembled WGS sequence"/>
</dbReference>
<gene>
    <name evidence="1" type="ORF">BLNAU_22481</name>
</gene>
<evidence type="ECO:0000313" key="1">
    <source>
        <dbReference type="EMBL" id="KAK2942606.1"/>
    </source>
</evidence>
<reference evidence="1 2" key="1">
    <citation type="journal article" date="2022" name="bioRxiv">
        <title>Genomics of Preaxostyla Flagellates Illuminates Evolutionary Transitions and the Path Towards Mitochondrial Loss.</title>
        <authorList>
            <person name="Novak L.V.F."/>
            <person name="Treitli S.C."/>
            <person name="Pyrih J."/>
            <person name="Halakuc P."/>
            <person name="Pipaliya S.V."/>
            <person name="Vacek V."/>
            <person name="Brzon O."/>
            <person name="Soukal P."/>
            <person name="Eme L."/>
            <person name="Dacks J.B."/>
            <person name="Karnkowska A."/>
            <person name="Elias M."/>
            <person name="Hampl V."/>
        </authorList>
    </citation>
    <scope>NUCLEOTIDE SEQUENCE [LARGE SCALE GENOMIC DNA]</scope>
    <source>
        <strain evidence="1">NAU3</strain>
        <tissue evidence="1">Gut</tissue>
    </source>
</reference>
<name>A0ABQ9WSZ1_9EUKA</name>
<keyword evidence="2" id="KW-1185">Reference proteome</keyword>
<dbReference type="EMBL" id="JARBJD010000396">
    <property type="protein sequence ID" value="KAK2942606.1"/>
    <property type="molecule type" value="Genomic_DNA"/>
</dbReference>
<comment type="caution">
    <text evidence="1">The sequence shown here is derived from an EMBL/GenBank/DDBJ whole genome shotgun (WGS) entry which is preliminary data.</text>
</comment>
<organism evidence="1 2">
    <name type="scientific">Blattamonas nauphoetae</name>
    <dbReference type="NCBI Taxonomy" id="2049346"/>
    <lineage>
        <taxon>Eukaryota</taxon>
        <taxon>Metamonada</taxon>
        <taxon>Preaxostyla</taxon>
        <taxon>Oxymonadida</taxon>
        <taxon>Blattamonas</taxon>
    </lineage>
</organism>
<proteinExistence type="predicted"/>
<accession>A0ABQ9WSZ1</accession>
<evidence type="ECO:0000313" key="2">
    <source>
        <dbReference type="Proteomes" id="UP001281761"/>
    </source>
</evidence>
<protein>
    <submittedName>
        <fullName evidence="1">Uncharacterized protein</fullName>
    </submittedName>
</protein>